<comment type="caution">
    <text evidence="2">The sequence shown here is derived from an EMBL/GenBank/DDBJ whole genome shotgun (WGS) entry which is preliminary data.</text>
</comment>
<reference evidence="2 3" key="1">
    <citation type="journal article" date="2014" name="BMC Genomics">
        <title>Comparison of environmental and isolate Sulfobacillus genomes reveals diverse carbon, sulfur, nitrogen, and hydrogen metabolisms.</title>
        <authorList>
            <person name="Justice N.B."/>
            <person name="Norman A."/>
            <person name="Brown C.T."/>
            <person name="Singh A."/>
            <person name="Thomas B.C."/>
            <person name="Banfield J.F."/>
        </authorList>
    </citation>
    <scope>NUCLEOTIDE SEQUENCE [LARGE SCALE GENOMIC DNA]</scope>
    <source>
        <strain evidence="2">AMDSBA3</strain>
    </source>
</reference>
<dbReference type="SUPFAM" id="SSF143120">
    <property type="entry name" value="YefM-like"/>
    <property type="match status" value="1"/>
</dbReference>
<dbReference type="InterPro" id="IPR036165">
    <property type="entry name" value="YefM-like_sf"/>
</dbReference>
<organism evidence="2 3">
    <name type="scientific">Sulfobacillus acidophilus</name>
    <dbReference type="NCBI Taxonomy" id="53633"/>
    <lineage>
        <taxon>Bacteria</taxon>
        <taxon>Bacillati</taxon>
        <taxon>Bacillota</taxon>
        <taxon>Clostridia</taxon>
        <taxon>Eubacteriales</taxon>
        <taxon>Clostridiales Family XVII. Incertae Sedis</taxon>
        <taxon>Sulfobacillus</taxon>
    </lineage>
</organism>
<gene>
    <name evidence="2" type="ORF">C7B45_08590</name>
</gene>
<name>A0A2T2WII3_9FIRM</name>
<sequence>MDEILEKPSLTQDQMVKASKAAKHFGEVRRYAQKHPMLILDNGRWDTVILGYAQHEQLIQSLQEFEARYEASVLESRGERLAQHPDIAVPWRRARRSQDRE</sequence>
<comment type="similarity">
    <text evidence="1">Belongs to the phD/YefM antitoxin family.</text>
</comment>
<proteinExistence type="inferred from homology"/>
<protein>
    <recommendedName>
        <fullName evidence="4">Prevent-host-death protein</fullName>
    </recommendedName>
</protein>
<evidence type="ECO:0000313" key="3">
    <source>
        <dbReference type="Proteomes" id="UP000241848"/>
    </source>
</evidence>
<dbReference type="AlphaFoldDB" id="A0A2T2WII3"/>
<evidence type="ECO:0000313" key="2">
    <source>
        <dbReference type="EMBL" id="PSR22048.1"/>
    </source>
</evidence>
<accession>A0A2T2WII3</accession>
<dbReference type="EMBL" id="PXYV01000023">
    <property type="protein sequence ID" value="PSR22048.1"/>
    <property type="molecule type" value="Genomic_DNA"/>
</dbReference>
<dbReference type="Proteomes" id="UP000241848">
    <property type="component" value="Unassembled WGS sequence"/>
</dbReference>
<evidence type="ECO:0008006" key="4">
    <source>
        <dbReference type="Google" id="ProtNLM"/>
    </source>
</evidence>
<evidence type="ECO:0000256" key="1">
    <source>
        <dbReference type="ARBA" id="ARBA00009981"/>
    </source>
</evidence>